<dbReference type="GO" id="GO:0005655">
    <property type="term" value="C:nucleolar ribonuclease P complex"/>
    <property type="evidence" value="ECO:0007669"/>
    <property type="project" value="TreeGrafter"/>
</dbReference>
<accession>A0A0A1TRH6</accession>
<organism evidence="1 2">
    <name type="scientific">[Torrubiella] hemipterigena</name>
    <dbReference type="NCBI Taxonomy" id="1531966"/>
    <lineage>
        <taxon>Eukaryota</taxon>
        <taxon>Fungi</taxon>
        <taxon>Dikarya</taxon>
        <taxon>Ascomycota</taxon>
        <taxon>Pezizomycotina</taxon>
        <taxon>Sordariomycetes</taxon>
        <taxon>Hypocreomycetidae</taxon>
        <taxon>Hypocreales</taxon>
        <taxon>Clavicipitaceae</taxon>
        <taxon>Clavicipitaceae incertae sedis</taxon>
        <taxon>'Torrubiella' clade</taxon>
    </lineage>
</organism>
<dbReference type="GO" id="GO:0000172">
    <property type="term" value="C:ribonuclease MRP complex"/>
    <property type="evidence" value="ECO:0007669"/>
    <property type="project" value="TreeGrafter"/>
</dbReference>
<dbReference type="GO" id="GO:0004526">
    <property type="term" value="F:ribonuclease P activity"/>
    <property type="evidence" value="ECO:0007669"/>
    <property type="project" value="TreeGrafter"/>
</dbReference>
<keyword evidence="2" id="KW-1185">Reference proteome</keyword>
<dbReference type="HOGENOM" id="CLU_047273_2_0_1"/>
<name>A0A0A1TRH6_9HYPO</name>
<gene>
    <name evidence="1" type="ORF">VHEMI09449</name>
</gene>
<dbReference type="GO" id="GO:0034965">
    <property type="term" value="P:intronic box C/D snoRNA processing"/>
    <property type="evidence" value="ECO:0007669"/>
    <property type="project" value="TreeGrafter"/>
</dbReference>
<sequence length="241" mass="27194">MSSAAKDQPGRKKIVHHLDTPFTTSPWPVVSLEDQHIILELLCELLGPVVKHRNQFYKNSKGKRISRYIVREGKKNEELRTRPAIYDQIDIGFNVINRKLQGLDLETNRRNLGKPPKLPYSMIFVSRGDQTSAFNSHYPQLVATAAKRCKTDKDIRLVGFSQSASRKIAVRLGLARVSVIAFHTTASDAAALWDMVQSKVPPVSSPWLDEIRDLEYRPTNIKHVETAVGAKKTKTALDVKK</sequence>
<dbReference type="GO" id="GO:0005829">
    <property type="term" value="C:cytosol"/>
    <property type="evidence" value="ECO:0007669"/>
    <property type="project" value="TreeGrafter"/>
</dbReference>
<evidence type="ECO:0000313" key="2">
    <source>
        <dbReference type="Proteomes" id="UP000039046"/>
    </source>
</evidence>
<dbReference type="GO" id="GO:0000171">
    <property type="term" value="F:ribonuclease MRP activity"/>
    <property type="evidence" value="ECO:0007669"/>
    <property type="project" value="TreeGrafter"/>
</dbReference>
<dbReference type="STRING" id="1531966.A0A0A1TRH6"/>
<dbReference type="PANTHER" id="PTHR28272:SF1">
    <property type="entry name" value="RIBONUCLEASES P_MRP PROTEIN SUBUNIT POP3"/>
    <property type="match status" value="1"/>
</dbReference>
<dbReference type="GO" id="GO:0008033">
    <property type="term" value="P:tRNA processing"/>
    <property type="evidence" value="ECO:0007669"/>
    <property type="project" value="InterPro"/>
</dbReference>
<dbReference type="EMBL" id="CDHN01000006">
    <property type="protein sequence ID" value="CEJ93887.1"/>
    <property type="molecule type" value="Genomic_DNA"/>
</dbReference>
<evidence type="ECO:0000313" key="1">
    <source>
        <dbReference type="EMBL" id="CEJ93887.1"/>
    </source>
</evidence>
<dbReference type="InterPro" id="IPR013241">
    <property type="entry name" value="RNase_P_Pop3"/>
</dbReference>
<dbReference type="AlphaFoldDB" id="A0A0A1TRH6"/>
<dbReference type="GO" id="GO:0006364">
    <property type="term" value="P:rRNA processing"/>
    <property type="evidence" value="ECO:0007669"/>
    <property type="project" value="InterPro"/>
</dbReference>
<proteinExistence type="predicted"/>
<protein>
    <submittedName>
        <fullName evidence="1">Uncharacterized protein</fullName>
    </submittedName>
</protein>
<dbReference type="PANTHER" id="PTHR28272">
    <property type="entry name" value="RIBONUCLEASES P/MRP PROTEIN SUBUNIT POP3"/>
    <property type="match status" value="1"/>
</dbReference>
<reference evidence="1 2" key="1">
    <citation type="journal article" date="2015" name="Genome Announc.">
        <title>Draft Genome Sequence and Gene Annotation of the Entomopathogenic Fungus Verticillium hemipterigenum.</title>
        <authorList>
            <person name="Horn F."/>
            <person name="Habel A."/>
            <person name="Scharf D.H."/>
            <person name="Dworschak J."/>
            <person name="Brakhage A.A."/>
            <person name="Guthke R."/>
            <person name="Hertweck C."/>
            <person name="Linde J."/>
        </authorList>
    </citation>
    <scope>NUCLEOTIDE SEQUENCE [LARGE SCALE GENOMIC DNA]</scope>
</reference>
<dbReference type="Proteomes" id="UP000039046">
    <property type="component" value="Unassembled WGS sequence"/>
</dbReference>
<dbReference type="Pfam" id="PF08228">
    <property type="entry name" value="RNase_P_pop3"/>
    <property type="match status" value="1"/>
</dbReference>
<dbReference type="OrthoDB" id="20109at2759"/>